<feature type="domain" description="HNH nuclease" evidence="1">
    <location>
        <begin position="54"/>
        <end position="83"/>
    </location>
</feature>
<name>A0A9E9C1G0_9CAUD</name>
<protein>
    <submittedName>
        <fullName evidence="2">HNH endonuclease</fullName>
    </submittedName>
</protein>
<dbReference type="InterPro" id="IPR003615">
    <property type="entry name" value="HNH_nuc"/>
</dbReference>
<sequence>MVGGSMDCIGHGMAGDKDGYGSTCAHEYKGERNKLKLHRLAYCRANNLHIKDIDGKVVMHKCDNPRCINPAHLVLGSIIDNNRDRVYKGRYCGAQSICAKLAAEDIAFIRTHYKPRSKVWNTITLARKFGVAHQTISMVTRNIRYKEQVGVTRI</sequence>
<keyword evidence="2" id="KW-0540">Nuclease</keyword>
<dbReference type="GO" id="GO:0004519">
    <property type="term" value="F:endonuclease activity"/>
    <property type="evidence" value="ECO:0007669"/>
    <property type="project" value="UniProtKB-KW"/>
</dbReference>
<proteinExistence type="predicted"/>
<accession>A0A9E9C1G0</accession>
<dbReference type="Gene3D" id="3.90.75.10">
    <property type="entry name" value="Homing Intron 3 (I-ppo) Encoded Endonuclease, Chain A"/>
    <property type="match status" value="1"/>
</dbReference>
<keyword evidence="2" id="KW-0378">Hydrolase</keyword>
<gene>
    <name evidence="2" type="ORF">MRABP9_gp15</name>
</gene>
<dbReference type="Pfam" id="PF13392">
    <property type="entry name" value="HNH_3"/>
    <property type="match status" value="1"/>
</dbReference>
<evidence type="ECO:0000313" key="3">
    <source>
        <dbReference type="Proteomes" id="UP001164005"/>
    </source>
</evidence>
<keyword evidence="3" id="KW-1185">Reference proteome</keyword>
<reference evidence="2 3" key="1">
    <citation type="submission" date="2022-10" db="EMBL/GenBank/DDBJ databases">
        <authorList>
            <person name="Shao Y."/>
            <person name="Zhang Y."/>
            <person name="Zhang J."/>
        </authorList>
    </citation>
    <scope>NUCLEOTIDE SEQUENCE [LARGE SCALE GENOMIC DNA]</scope>
</reference>
<organism evidence="2 3">
    <name type="scientific">Acinetobacter phage MRABP9</name>
    <dbReference type="NCBI Taxonomy" id="2996150"/>
    <lineage>
        <taxon>Viruses</taxon>
        <taxon>Duplodnaviria</taxon>
        <taxon>Heunggongvirae</taxon>
        <taxon>Uroviricota</taxon>
        <taxon>Caudoviricetes</taxon>
        <taxon>Autographivirales</taxon>
        <taxon>Autoscriptoviridae</taxon>
        <taxon>Beijerinckvirinae</taxon>
        <taxon>Friunavirus</taxon>
        <taxon>Friunavirus MRABP9</taxon>
    </lineage>
</organism>
<dbReference type="Proteomes" id="UP001164005">
    <property type="component" value="Segment"/>
</dbReference>
<dbReference type="InterPro" id="IPR044925">
    <property type="entry name" value="His-Me_finger_sf"/>
</dbReference>
<evidence type="ECO:0000313" key="2">
    <source>
        <dbReference type="EMBL" id="WAK44734.1"/>
    </source>
</evidence>
<dbReference type="InterPro" id="IPR044930">
    <property type="entry name" value="Homing_endonuclease_His-Me"/>
</dbReference>
<evidence type="ECO:0000259" key="1">
    <source>
        <dbReference type="Pfam" id="PF13392"/>
    </source>
</evidence>
<dbReference type="EMBL" id="OP727261">
    <property type="protein sequence ID" value="WAK44734.1"/>
    <property type="molecule type" value="Genomic_DNA"/>
</dbReference>
<keyword evidence="2" id="KW-0255">Endonuclease</keyword>
<dbReference type="SUPFAM" id="SSF54060">
    <property type="entry name" value="His-Me finger endonucleases"/>
    <property type="match status" value="1"/>
</dbReference>